<evidence type="ECO:0000313" key="2">
    <source>
        <dbReference type="EMBL" id="QHJ01705.1"/>
    </source>
</evidence>
<keyword evidence="3" id="KW-1185">Reference proteome</keyword>
<dbReference type="KEGG" id="xyk:GT347_25035"/>
<sequence length="83" mass="9041">MSQRALGIAAGLDPSVASTRMNRYEVGVHAPAYSISCRLAEVLEVPVAYLYCDDDELAEFILSFHRAGTKVRREVKKLLGSAG</sequence>
<dbReference type="AlphaFoldDB" id="A0A857JCI2"/>
<name>A0A857JCI2_9BURK</name>
<dbReference type="Gene3D" id="1.10.260.40">
    <property type="entry name" value="lambda repressor-like DNA-binding domains"/>
    <property type="match status" value="1"/>
</dbReference>
<dbReference type="PROSITE" id="PS50943">
    <property type="entry name" value="HTH_CROC1"/>
    <property type="match status" value="1"/>
</dbReference>
<gene>
    <name evidence="2" type="ORF">GT347_25035</name>
</gene>
<protein>
    <submittedName>
        <fullName evidence="2">XRE family transcriptional regulator</fullName>
    </submittedName>
</protein>
<evidence type="ECO:0000259" key="1">
    <source>
        <dbReference type="PROSITE" id="PS50943"/>
    </source>
</evidence>
<proteinExistence type="predicted"/>
<dbReference type="Proteomes" id="UP000464787">
    <property type="component" value="Chromosome"/>
</dbReference>
<dbReference type="GO" id="GO:0003677">
    <property type="term" value="F:DNA binding"/>
    <property type="evidence" value="ECO:0007669"/>
    <property type="project" value="InterPro"/>
</dbReference>
<dbReference type="CDD" id="cd00093">
    <property type="entry name" value="HTH_XRE"/>
    <property type="match status" value="1"/>
</dbReference>
<accession>A0A857JCI2</accession>
<feature type="domain" description="HTH cro/C1-type" evidence="1">
    <location>
        <begin position="1"/>
        <end position="50"/>
    </location>
</feature>
<evidence type="ECO:0000313" key="3">
    <source>
        <dbReference type="Proteomes" id="UP000464787"/>
    </source>
</evidence>
<dbReference type="EMBL" id="CP047650">
    <property type="protein sequence ID" value="QHJ01705.1"/>
    <property type="molecule type" value="Genomic_DNA"/>
</dbReference>
<dbReference type="SUPFAM" id="SSF47413">
    <property type="entry name" value="lambda repressor-like DNA-binding domains"/>
    <property type="match status" value="1"/>
</dbReference>
<reference evidence="2 3" key="1">
    <citation type="submission" date="2020-01" db="EMBL/GenBank/DDBJ databases">
        <title>Genome sequencing of strain KACC 21265.</title>
        <authorList>
            <person name="Heo J."/>
            <person name="Kim S.-J."/>
            <person name="Kim J.-S."/>
            <person name="Hong S.-B."/>
            <person name="Kwon S.-W."/>
        </authorList>
    </citation>
    <scope>NUCLEOTIDE SEQUENCE [LARGE SCALE GENOMIC DNA]</scope>
    <source>
        <strain evidence="2 3">KACC 21265</strain>
    </source>
</reference>
<dbReference type="InterPro" id="IPR010982">
    <property type="entry name" value="Lambda_DNA-bd_dom_sf"/>
</dbReference>
<organism evidence="2 3">
    <name type="scientific">Xylophilus rhododendri</name>
    <dbReference type="NCBI Taxonomy" id="2697032"/>
    <lineage>
        <taxon>Bacteria</taxon>
        <taxon>Pseudomonadati</taxon>
        <taxon>Pseudomonadota</taxon>
        <taxon>Betaproteobacteria</taxon>
        <taxon>Burkholderiales</taxon>
        <taxon>Xylophilus</taxon>
    </lineage>
</organism>
<dbReference type="InterPro" id="IPR001387">
    <property type="entry name" value="Cro/C1-type_HTH"/>
</dbReference>